<dbReference type="Gene3D" id="2.60.120.10">
    <property type="entry name" value="Jelly Rolls"/>
    <property type="match status" value="1"/>
</dbReference>
<evidence type="ECO:0000256" key="8">
    <source>
        <dbReference type="ARBA" id="ARBA00044972"/>
    </source>
</evidence>
<organism evidence="9 10">
    <name type="scientific">Mahella australiensis (strain DSM 15567 / CIP 107919 / 50-1 BON)</name>
    <dbReference type="NCBI Taxonomy" id="697281"/>
    <lineage>
        <taxon>Bacteria</taxon>
        <taxon>Bacillati</taxon>
        <taxon>Bacillota</taxon>
        <taxon>Clostridia</taxon>
        <taxon>Thermoanaerobacterales</taxon>
        <taxon>Thermoanaerobacterales Family IV. Incertae Sedis</taxon>
        <taxon>Mahella</taxon>
    </lineage>
</organism>
<reference evidence="9 10" key="2">
    <citation type="journal article" date="2011" name="Stand. Genomic Sci.">
        <title>Complete genome sequence of Mahella australiensis type strain (50-1 BON).</title>
        <authorList>
            <person name="Sikorski J."/>
            <person name="Teshima H."/>
            <person name="Nolan M."/>
            <person name="Lucas S."/>
            <person name="Hammon N."/>
            <person name="Deshpande S."/>
            <person name="Cheng J.F."/>
            <person name="Pitluck S."/>
            <person name="Liolios K."/>
            <person name="Pagani I."/>
            <person name="Ivanova N."/>
            <person name="Huntemann M."/>
            <person name="Mavromatis K."/>
            <person name="Ovchinikova G."/>
            <person name="Pati A."/>
            <person name="Tapia R."/>
            <person name="Han C."/>
            <person name="Goodwin L."/>
            <person name="Chen A."/>
            <person name="Palaniappan K."/>
            <person name="Land M."/>
            <person name="Hauser L."/>
            <person name="Ngatchou-Djao O.D."/>
            <person name="Rohde M."/>
            <person name="Pukall R."/>
            <person name="Spring S."/>
            <person name="Abt B."/>
            <person name="Goker M."/>
            <person name="Detter J.C."/>
            <person name="Woyke T."/>
            <person name="Bristow J."/>
            <person name="Markowitz V."/>
            <person name="Hugenholtz P."/>
            <person name="Eisen J.A."/>
            <person name="Kyrpides N.C."/>
            <person name="Klenk H.P."/>
            <person name="Lapidus A."/>
        </authorList>
    </citation>
    <scope>NUCLEOTIDE SEQUENCE [LARGE SCALE GENOMIC DNA]</scope>
    <source>
        <strain evidence="10">DSM 15567 / CIP 107919 / 50-1 BON</strain>
    </source>
</reference>
<evidence type="ECO:0000256" key="7">
    <source>
        <dbReference type="ARBA" id="ARBA00044951"/>
    </source>
</evidence>
<dbReference type="GO" id="GO:0046872">
    <property type="term" value="F:metal ion binding"/>
    <property type="evidence" value="ECO:0007669"/>
    <property type="project" value="UniProtKB-KW"/>
</dbReference>
<name>F4A1X0_MAHA5</name>
<evidence type="ECO:0000256" key="1">
    <source>
        <dbReference type="ARBA" id="ARBA00001936"/>
    </source>
</evidence>
<protein>
    <recommendedName>
        <fullName evidence="8">D-lyxose ketol-isomerase</fullName>
        <ecNumber evidence="8">5.3.1.15</ecNumber>
    </recommendedName>
</protein>
<accession>F4A1X0</accession>
<dbReference type="STRING" id="697281.Mahau_0888"/>
<dbReference type="Proteomes" id="UP000008457">
    <property type="component" value="Chromosome"/>
</dbReference>
<dbReference type="HOGENOM" id="CLU_1553334_0_0_9"/>
<dbReference type="EC" id="5.3.1.15" evidence="8"/>
<dbReference type="Pfam" id="PF07385">
    <property type="entry name" value="Lyx_isomer"/>
    <property type="match status" value="1"/>
</dbReference>
<keyword evidence="3" id="KW-0464">Manganese</keyword>
<dbReference type="EMBL" id="CP002360">
    <property type="protein sequence ID" value="AEE96086.1"/>
    <property type="molecule type" value="Genomic_DNA"/>
</dbReference>
<sequence length="181" mass="20767">MLTSRQIAEARQRALEFYEKAHIVLTDEEKANIEVADFGLDDLEHSGLELVVYVNTDRVCAKEMVLFPHQTCPEHRHPDINGKPGKEETFRCRWGKVYLYVPGEATAHPKAKPPEGHETYYTVWHEVELNPGQQYTLLPDTLHWFQAGPEGAVISEFSTTSMDEFDIFTDPDINRIPQIVE</sequence>
<evidence type="ECO:0000313" key="10">
    <source>
        <dbReference type="Proteomes" id="UP000008457"/>
    </source>
</evidence>
<keyword evidence="5" id="KW-0119">Carbohydrate metabolism</keyword>
<reference evidence="10" key="1">
    <citation type="submission" date="2010-11" db="EMBL/GenBank/DDBJ databases">
        <title>The complete genome of Mahella australiensis DSM 15567.</title>
        <authorList>
            <consortium name="US DOE Joint Genome Institute (JGI-PGF)"/>
            <person name="Lucas S."/>
            <person name="Copeland A."/>
            <person name="Lapidus A."/>
            <person name="Bruce D."/>
            <person name="Goodwin L."/>
            <person name="Pitluck S."/>
            <person name="Kyrpides N."/>
            <person name="Mavromatis K."/>
            <person name="Pagani I."/>
            <person name="Ivanova N."/>
            <person name="Teshima H."/>
            <person name="Brettin T."/>
            <person name="Detter J.C."/>
            <person name="Han C."/>
            <person name="Tapia R."/>
            <person name="Land M."/>
            <person name="Hauser L."/>
            <person name="Markowitz V."/>
            <person name="Cheng J.-F."/>
            <person name="Hugenholtz P."/>
            <person name="Woyke T."/>
            <person name="Wu D."/>
            <person name="Spring S."/>
            <person name="Pukall R."/>
            <person name="Steenblock K."/>
            <person name="Schneider S."/>
            <person name="Klenk H.-P."/>
            <person name="Eisen J.A."/>
        </authorList>
    </citation>
    <scope>NUCLEOTIDE SEQUENCE [LARGE SCALE GENOMIC DNA]</scope>
    <source>
        <strain evidence="10">DSM 15567 / CIP 107919 / 50-1 BON</strain>
    </source>
</reference>
<dbReference type="eggNOG" id="COG3822">
    <property type="taxonomic scope" value="Bacteria"/>
</dbReference>
<evidence type="ECO:0000256" key="5">
    <source>
        <dbReference type="ARBA" id="ARBA00023277"/>
    </source>
</evidence>
<evidence type="ECO:0000256" key="3">
    <source>
        <dbReference type="ARBA" id="ARBA00023211"/>
    </source>
</evidence>
<gene>
    <name evidence="9" type="ordered locus">Mahau_0888</name>
</gene>
<dbReference type="GO" id="GO:0047828">
    <property type="term" value="F:D-lyxose ketol-isomerase activity"/>
    <property type="evidence" value="ECO:0007669"/>
    <property type="project" value="UniProtKB-EC"/>
</dbReference>
<dbReference type="KEGG" id="mas:Mahau_0888"/>
<comment type="cofactor">
    <cofactor evidence="1">
        <name>Mn(2+)</name>
        <dbReference type="ChEBI" id="CHEBI:29035"/>
    </cofactor>
</comment>
<dbReference type="InterPro" id="IPR011051">
    <property type="entry name" value="RmlC_Cupin_sf"/>
</dbReference>
<keyword evidence="2" id="KW-0479">Metal-binding</keyword>
<evidence type="ECO:0000256" key="4">
    <source>
        <dbReference type="ARBA" id="ARBA00023235"/>
    </source>
</evidence>
<proteinExistence type="inferred from homology"/>
<dbReference type="SUPFAM" id="SSF51182">
    <property type="entry name" value="RmlC-like cupins"/>
    <property type="match status" value="1"/>
</dbReference>
<dbReference type="RefSeq" id="WP_013780516.1">
    <property type="nucleotide sequence ID" value="NC_015520.1"/>
</dbReference>
<evidence type="ECO:0000313" key="9">
    <source>
        <dbReference type="EMBL" id="AEE96086.1"/>
    </source>
</evidence>
<keyword evidence="10" id="KW-1185">Reference proteome</keyword>
<evidence type="ECO:0000256" key="6">
    <source>
        <dbReference type="ARBA" id="ARBA00044907"/>
    </source>
</evidence>
<keyword evidence="4 9" id="KW-0413">Isomerase</keyword>
<dbReference type="CDD" id="cd20308">
    <property type="entry name" value="cupin_YdaE"/>
    <property type="match status" value="1"/>
</dbReference>
<comment type="similarity">
    <text evidence="7">Belongs to the D-lyxose ketol-isomerase family.</text>
</comment>
<dbReference type="OrthoDB" id="9781654at2"/>
<dbReference type="AlphaFoldDB" id="F4A1X0"/>
<dbReference type="InterPro" id="IPR010864">
    <property type="entry name" value="D-lyxose_isomer"/>
</dbReference>
<dbReference type="InterPro" id="IPR014710">
    <property type="entry name" value="RmlC-like_jellyroll"/>
</dbReference>
<comment type="catalytic activity">
    <reaction evidence="6">
        <text>D-lyxose = D-xylulose</text>
        <dbReference type="Rhea" id="RHEA:14201"/>
        <dbReference type="ChEBI" id="CHEBI:16789"/>
        <dbReference type="ChEBI" id="CHEBI:17140"/>
        <dbReference type="EC" id="5.3.1.15"/>
    </reaction>
</comment>
<evidence type="ECO:0000256" key="2">
    <source>
        <dbReference type="ARBA" id="ARBA00022723"/>
    </source>
</evidence>